<dbReference type="RefSeq" id="WP_166032524.1">
    <property type="nucleotide sequence ID" value="NZ_CP048877.1"/>
</dbReference>
<evidence type="ECO:0000313" key="6">
    <source>
        <dbReference type="EMBL" id="QIJ72306.1"/>
    </source>
</evidence>
<evidence type="ECO:0000256" key="1">
    <source>
        <dbReference type="ARBA" id="ARBA00004141"/>
    </source>
</evidence>
<feature type="transmembrane region" description="Helical" evidence="5">
    <location>
        <begin position="287"/>
        <end position="308"/>
    </location>
</feature>
<dbReference type="Pfam" id="PF01925">
    <property type="entry name" value="TauE"/>
    <property type="match status" value="1"/>
</dbReference>
<gene>
    <name evidence="6" type="ORF">G4V39_08495</name>
</gene>
<organism evidence="6 7">
    <name type="scientific">Thermosulfuriphilus ammonigenes</name>
    <dbReference type="NCBI Taxonomy" id="1936021"/>
    <lineage>
        <taxon>Bacteria</taxon>
        <taxon>Pseudomonadati</taxon>
        <taxon>Thermodesulfobacteriota</taxon>
        <taxon>Thermodesulfobacteria</taxon>
        <taxon>Thermodesulfobacteriales</taxon>
        <taxon>Thermodesulfobacteriaceae</taxon>
        <taxon>Thermosulfuriphilus</taxon>
    </lineage>
</organism>
<keyword evidence="7" id="KW-1185">Reference proteome</keyword>
<dbReference type="Proteomes" id="UP000502179">
    <property type="component" value="Chromosome"/>
</dbReference>
<feature type="transmembrane region" description="Helical" evidence="5">
    <location>
        <begin position="129"/>
        <end position="148"/>
    </location>
</feature>
<feature type="transmembrane region" description="Helical" evidence="5">
    <location>
        <begin position="97"/>
        <end position="117"/>
    </location>
</feature>
<evidence type="ECO:0000256" key="2">
    <source>
        <dbReference type="ARBA" id="ARBA00022692"/>
    </source>
</evidence>
<dbReference type="GO" id="GO:0005886">
    <property type="term" value="C:plasma membrane"/>
    <property type="evidence" value="ECO:0007669"/>
    <property type="project" value="UniProtKB-SubCell"/>
</dbReference>
<evidence type="ECO:0000256" key="5">
    <source>
        <dbReference type="RuleBase" id="RU363041"/>
    </source>
</evidence>
<evidence type="ECO:0000256" key="3">
    <source>
        <dbReference type="ARBA" id="ARBA00022989"/>
    </source>
</evidence>
<feature type="transmembrane region" description="Helical" evidence="5">
    <location>
        <begin position="328"/>
        <end position="348"/>
    </location>
</feature>
<sequence>MAAGPVTGHISPEQLEIVTQVLSASPWNYFWVALLGFMGGTLSGFIGSGGAFLMTPGMMNLGIPGVMAVGANITHKFGKAMMGSKKHGEMGHVDRKLAVFVLITALVGIKLAVWVNGYFFHKLGKAGSSLYVSAFFVITLTLIGGSMLKDALRTMRGGEVGPSKALLRLSSKLRIPPMIHFPVAGVKISLWTILVVGTAVGYMAGTIGVGGFIGVPAMIYIFGVPTVVAAGTELFLAMFMGAWGAFNYALGGFVDLRLTFLLYAGSLIGIYVGAIGTSLVKELYIRLVTSILILLCCVSRALAIPDYMQQLNLITLSEHSAQVFELASKIFLFASGGIATLLIFYWTLKGHLEKQRLVKKYGMSSQAVKVAQTAKA</sequence>
<accession>A0A6G7PXN1</accession>
<name>A0A6G7PXN1_9BACT</name>
<reference evidence="6 7" key="1">
    <citation type="submission" date="2020-02" db="EMBL/GenBank/DDBJ databases">
        <title>Genome analysis of Thermosulfuriphilus ammonigenes ST65T, an anaerobic thermophilic chemolithoautotrophic bacterium isolated from a deep-sea hydrothermal vent.</title>
        <authorList>
            <person name="Slobodkina G."/>
            <person name="Allioux M."/>
            <person name="Merkel A."/>
            <person name="Alain K."/>
            <person name="Jebbar M."/>
            <person name="Slobodkin A."/>
        </authorList>
    </citation>
    <scope>NUCLEOTIDE SEQUENCE [LARGE SCALE GENOMIC DNA]</scope>
    <source>
        <strain evidence="6 7">ST65</strain>
    </source>
</reference>
<feature type="transmembrane region" description="Helical" evidence="5">
    <location>
        <begin position="260"/>
        <end position="280"/>
    </location>
</feature>
<dbReference type="PANTHER" id="PTHR43701">
    <property type="entry name" value="MEMBRANE TRANSPORTER PROTEIN MJ0441-RELATED"/>
    <property type="match status" value="1"/>
</dbReference>
<comment type="subcellular location">
    <subcellularLocation>
        <location evidence="5">Cell membrane</location>
        <topology evidence="5">Multi-pass membrane protein</topology>
    </subcellularLocation>
    <subcellularLocation>
        <location evidence="1">Membrane</location>
        <topology evidence="1">Multi-pass membrane protein</topology>
    </subcellularLocation>
</comment>
<dbReference type="InterPro" id="IPR002781">
    <property type="entry name" value="TM_pro_TauE-like"/>
</dbReference>
<comment type="similarity">
    <text evidence="5">Belongs to the 4-toluene sulfonate uptake permease (TSUP) (TC 2.A.102) family.</text>
</comment>
<evidence type="ECO:0000313" key="7">
    <source>
        <dbReference type="Proteomes" id="UP000502179"/>
    </source>
</evidence>
<feature type="transmembrane region" description="Helical" evidence="5">
    <location>
        <begin position="29"/>
        <end position="53"/>
    </location>
</feature>
<keyword evidence="3 5" id="KW-1133">Transmembrane helix</keyword>
<keyword evidence="4 5" id="KW-0472">Membrane</keyword>
<dbReference type="PANTHER" id="PTHR43701:SF12">
    <property type="entry name" value="MEMBRANE TRANSPORTER PROTEIN YTNM-RELATED"/>
    <property type="match status" value="1"/>
</dbReference>
<evidence type="ECO:0000256" key="4">
    <source>
        <dbReference type="ARBA" id="ARBA00023136"/>
    </source>
</evidence>
<protein>
    <recommendedName>
        <fullName evidence="5">Probable membrane transporter protein</fullName>
    </recommendedName>
</protein>
<dbReference type="AlphaFoldDB" id="A0A6G7PXN1"/>
<dbReference type="EMBL" id="CP048877">
    <property type="protein sequence ID" value="QIJ72306.1"/>
    <property type="molecule type" value="Genomic_DNA"/>
</dbReference>
<proteinExistence type="inferred from homology"/>
<keyword evidence="5" id="KW-1003">Cell membrane</keyword>
<keyword evidence="2 5" id="KW-0812">Transmembrane</keyword>
<dbReference type="InterPro" id="IPR051598">
    <property type="entry name" value="TSUP/Inactive_protease-like"/>
</dbReference>
<dbReference type="KEGG" id="tav:G4V39_08495"/>